<dbReference type="GO" id="GO:0004386">
    <property type="term" value="F:helicase activity"/>
    <property type="evidence" value="ECO:0007669"/>
    <property type="project" value="UniProtKB-KW"/>
</dbReference>
<reference evidence="6 7" key="1">
    <citation type="journal article" date="2018" name="J. Microbiol.">
        <title>Salicibibacter kimchii gen. nov., sp. nov., a moderately halophilic and alkalitolerant bacterium in the family Bacillaceae, isolated from kimchi.</title>
        <authorList>
            <person name="Jang J.Y."/>
            <person name="Oh Y.J."/>
            <person name="Lim S.K."/>
            <person name="Park H.K."/>
            <person name="Lee C."/>
            <person name="Kim J.Y."/>
            <person name="Lee M.A."/>
            <person name="Choi H.J."/>
        </authorList>
    </citation>
    <scope>NUCLEOTIDE SEQUENCE [LARGE SCALE GENOMIC DNA]</scope>
    <source>
        <strain evidence="6 7">NKC1-1</strain>
    </source>
</reference>
<dbReference type="Pfam" id="PF19263">
    <property type="entry name" value="DUF5906"/>
    <property type="match status" value="1"/>
</dbReference>
<keyword evidence="2" id="KW-0378">Hydrolase</keyword>
<gene>
    <name evidence="6" type="ORF">DT065_00240</name>
</gene>
<evidence type="ECO:0000256" key="1">
    <source>
        <dbReference type="ARBA" id="ARBA00022741"/>
    </source>
</evidence>
<dbReference type="PROSITE" id="PS51206">
    <property type="entry name" value="SF3_HELICASE_1"/>
    <property type="match status" value="1"/>
</dbReference>
<dbReference type="PANTHER" id="PTHR35372">
    <property type="entry name" value="ATP BINDING PROTEIN-RELATED"/>
    <property type="match status" value="1"/>
</dbReference>
<dbReference type="Proteomes" id="UP000252100">
    <property type="component" value="Chromosome"/>
</dbReference>
<evidence type="ECO:0000256" key="4">
    <source>
        <dbReference type="ARBA" id="ARBA00022840"/>
    </source>
</evidence>
<dbReference type="InterPro" id="IPR045455">
    <property type="entry name" value="NrS-1_pol-like_helicase"/>
</dbReference>
<dbReference type="InterPro" id="IPR014818">
    <property type="entry name" value="Phage/plasmid_primase_P4_C"/>
</dbReference>
<dbReference type="InterPro" id="IPR014015">
    <property type="entry name" value="Helicase_SF3_DNA-vir"/>
</dbReference>
<dbReference type="InterPro" id="IPR051620">
    <property type="entry name" value="ORF904-like_C"/>
</dbReference>
<proteinExistence type="predicted"/>
<protein>
    <submittedName>
        <fullName evidence="6">DNA primase</fullName>
    </submittedName>
</protein>
<evidence type="ECO:0000313" key="6">
    <source>
        <dbReference type="EMBL" id="AXF54597.1"/>
    </source>
</evidence>
<keyword evidence="7" id="KW-1185">Reference proteome</keyword>
<dbReference type="EMBL" id="CP031092">
    <property type="protein sequence ID" value="AXF54597.1"/>
    <property type="molecule type" value="Genomic_DNA"/>
</dbReference>
<dbReference type="AlphaFoldDB" id="A0A345BUG6"/>
<evidence type="ECO:0000259" key="5">
    <source>
        <dbReference type="PROSITE" id="PS51206"/>
    </source>
</evidence>
<dbReference type="NCBIfam" id="TIGR01613">
    <property type="entry name" value="primase_Cterm"/>
    <property type="match status" value="1"/>
</dbReference>
<dbReference type="RefSeq" id="WP_114369841.1">
    <property type="nucleotide sequence ID" value="NZ_CP031092.1"/>
</dbReference>
<organism evidence="6 7">
    <name type="scientific">Salicibibacter kimchii</name>
    <dbReference type="NCBI Taxonomy" id="2099786"/>
    <lineage>
        <taxon>Bacteria</taxon>
        <taxon>Bacillati</taxon>
        <taxon>Bacillota</taxon>
        <taxon>Bacilli</taxon>
        <taxon>Bacillales</taxon>
        <taxon>Bacillaceae</taxon>
        <taxon>Salicibibacter</taxon>
    </lineage>
</organism>
<dbReference type="GO" id="GO:0016787">
    <property type="term" value="F:hydrolase activity"/>
    <property type="evidence" value="ECO:0007669"/>
    <property type="project" value="UniProtKB-KW"/>
</dbReference>
<name>A0A345BUG6_9BACI</name>
<sequence length="766" mass="88260">MYENIPIELKELKQWCIFKIAERNGKKTKIPIDANTGGYGKSNDESTWSSFDTALGAINKFNCDGLGFYFKKPYFGIDIDDVSGDIDRYRKDDGENNIVAEFVELMGSYAEVSPSGTGIHIIAKGTLPEGGSRKRNIEMYASGRFFTVTGNEIGGYHKINEDNLGNVDRLHRKYIASNEPKKKPNITSDYGNELSKNDIIRIAENSKNGIRFKLFMYGGWDQFYNSWSDADMGFANDLAFWTNRDAAKMDDIFRGSSLFRDKWDSDRGESTYGQVTINKAISECTNVFTPQDKDDSFNLYVLDSDSKPVKKKYYSYDDTGNAERFTDNYSDLVRYSYIRKNWYFYDGKIWQLDQEGKVKNLVDDILVKMTDEPLFTSDDVDEEDAIKFRQKHIKYSRGSNGKTNMLKESQHLLPIQPHEFDKDTDLLNVQNGFLNLRTGQLNDHDKDKFFTKIASIEYTDKIDCPMWMDFLNQIFGGNKDLINYMQRAVGYSLSGSTEEQQMFILHGNGRNGKSVFLDIITEMLGSYTTNIQPQTIMVKQQQGTANSDVAKLDGARLVTSTEPNDGMRFDEGLVKQLTGGDKVTARFLYGEEFDFYPEFKLWIATNHKPIIRGTDDGIWRRLAIVPFTVQIPEHQVDKQLKNKLKREMKAILNWAVEGYQEWKRIGLNEPQVIKDQRQTYRTEMDVIESFIEDCCIRRNGEREKGSDLYNVYHGWAKDNNQYLMSSTKFGKEMKNKFQHFKSSGVYYAGLSLKHPDNDQVIRLNLN</sequence>
<dbReference type="InterPro" id="IPR054468">
    <property type="entry name" value="NrSPol-like_HBD"/>
</dbReference>
<evidence type="ECO:0000256" key="3">
    <source>
        <dbReference type="ARBA" id="ARBA00022806"/>
    </source>
</evidence>
<evidence type="ECO:0000256" key="2">
    <source>
        <dbReference type="ARBA" id="ARBA00022801"/>
    </source>
</evidence>
<dbReference type="InterPro" id="IPR004968">
    <property type="entry name" value="DNA_primase/NTPase_C"/>
</dbReference>
<dbReference type="Pfam" id="PF03288">
    <property type="entry name" value="Pox_D5"/>
    <property type="match status" value="1"/>
</dbReference>
<keyword evidence="3" id="KW-0347">Helicase</keyword>
<dbReference type="OrthoDB" id="9763644at2"/>
<keyword evidence="4" id="KW-0067">ATP-binding</keyword>
<dbReference type="InterPro" id="IPR006500">
    <property type="entry name" value="Helicase_put_C_phage/plasmid"/>
</dbReference>
<dbReference type="Pfam" id="PF22763">
    <property type="entry name" value="NrS1-1_pol-like_HBD"/>
    <property type="match status" value="1"/>
</dbReference>
<keyword evidence="1" id="KW-0547">Nucleotide-binding</keyword>
<dbReference type="SMART" id="SM00885">
    <property type="entry name" value="D5_N"/>
    <property type="match status" value="1"/>
</dbReference>
<feature type="domain" description="SF3 helicase" evidence="5">
    <location>
        <begin position="480"/>
        <end position="640"/>
    </location>
</feature>
<accession>A0A345BUG6</accession>
<dbReference type="SUPFAM" id="SSF52540">
    <property type="entry name" value="P-loop containing nucleoside triphosphate hydrolases"/>
    <property type="match status" value="1"/>
</dbReference>
<dbReference type="KEGG" id="rue:DT065_00240"/>
<dbReference type="PANTHER" id="PTHR35372:SF2">
    <property type="entry name" value="SF3 HELICASE DOMAIN-CONTAINING PROTEIN"/>
    <property type="match status" value="1"/>
</dbReference>
<dbReference type="Gene3D" id="3.40.50.300">
    <property type="entry name" value="P-loop containing nucleotide triphosphate hydrolases"/>
    <property type="match status" value="1"/>
</dbReference>
<dbReference type="Pfam" id="PF08706">
    <property type="entry name" value="D5_N"/>
    <property type="match status" value="1"/>
</dbReference>
<dbReference type="GO" id="GO:0005524">
    <property type="term" value="F:ATP binding"/>
    <property type="evidence" value="ECO:0007669"/>
    <property type="project" value="UniProtKB-KW"/>
</dbReference>
<evidence type="ECO:0000313" key="7">
    <source>
        <dbReference type="Proteomes" id="UP000252100"/>
    </source>
</evidence>
<dbReference type="InterPro" id="IPR027417">
    <property type="entry name" value="P-loop_NTPase"/>
</dbReference>